<dbReference type="InterPro" id="IPR005215">
    <property type="entry name" value="Trig_fac"/>
</dbReference>
<evidence type="ECO:0000256" key="3">
    <source>
        <dbReference type="ARBA" id="ARBA00013194"/>
    </source>
</evidence>
<dbReference type="EC" id="5.2.1.8" evidence="3 11"/>
<comment type="similarity">
    <text evidence="2 11 13">Belongs to the FKBP-type PPIase family. Tig subfamily.</text>
</comment>
<dbReference type="Pfam" id="PF05697">
    <property type="entry name" value="Trigger_N"/>
    <property type="match status" value="1"/>
</dbReference>
<evidence type="ECO:0000256" key="9">
    <source>
        <dbReference type="ARBA" id="ARBA00023306"/>
    </source>
</evidence>
<evidence type="ECO:0000256" key="4">
    <source>
        <dbReference type="ARBA" id="ARBA00016902"/>
    </source>
</evidence>
<keyword evidence="5 11" id="KW-0132">Cell division</keyword>
<dbReference type="RefSeq" id="WP_174625192.1">
    <property type="nucleotide sequence ID" value="NZ_CADCXN010000047.1"/>
</dbReference>
<evidence type="ECO:0000313" key="15">
    <source>
        <dbReference type="EMBL" id="CAA9890238.1"/>
    </source>
</evidence>
<evidence type="ECO:0000256" key="6">
    <source>
        <dbReference type="ARBA" id="ARBA00023110"/>
    </source>
</evidence>
<organism evidence="15 16">
    <name type="scientific">Candidatus Methylobacter favarea</name>
    <dbReference type="NCBI Taxonomy" id="2707345"/>
    <lineage>
        <taxon>Bacteria</taxon>
        <taxon>Pseudomonadati</taxon>
        <taxon>Pseudomonadota</taxon>
        <taxon>Gammaproteobacteria</taxon>
        <taxon>Methylococcales</taxon>
        <taxon>Methylococcaceae</taxon>
        <taxon>Methylobacter</taxon>
    </lineage>
</organism>
<dbReference type="PIRSF" id="PIRSF003095">
    <property type="entry name" value="Trigger_factor"/>
    <property type="match status" value="1"/>
</dbReference>
<keyword evidence="11" id="KW-0963">Cytoplasm</keyword>
<dbReference type="GO" id="GO:0043335">
    <property type="term" value="P:protein unfolding"/>
    <property type="evidence" value="ECO:0007669"/>
    <property type="project" value="TreeGrafter"/>
</dbReference>
<evidence type="ECO:0000256" key="1">
    <source>
        <dbReference type="ARBA" id="ARBA00000971"/>
    </source>
</evidence>
<dbReference type="Gene3D" id="1.10.3120.10">
    <property type="entry name" value="Trigger factor, C-terminal domain"/>
    <property type="match status" value="1"/>
</dbReference>
<feature type="domain" description="PPIase FKBP-type" evidence="14">
    <location>
        <begin position="159"/>
        <end position="244"/>
    </location>
</feature>
<dbReference type="PANTHER" id="PTHR30560:SF3">
    <property type="entry name" value="TRIGGER FACTOR-LIKE PROTEIN TIG, CHLOROPLASTIC"/>
    <property type="match status" value="1"/>
</dbReference>
<dbReference type="HAMAP" id="MF_00303">
    <property type="entry name" value="Trigger_factor_Tig"/>
    <property type="match status" value="1"/>
</dbReference>
<dbReference type="NCBIfam" id="TIGR00115">
    <property type="entry name" value="tig"/>
    <property type="match status" value="1"/>
</dbReference>
<dbReference type="InterPro" id="IPR027304">
    <property type="entry name" value="Trigger_fact/SurA_dom_sf"/>
</dbReference>
<dbReference type="SUPFAM" id="SSF54534">
    <property type="entry name" value="FKBP-like"/>
    <property type="match status" value="1"/>
</dbReference>
<dbReference type="GO" id="GO:0003755">
    <property type="term" value="F:peptidyl-prolyl cis-trans isomerase activity"/>
    <property type="evidence" value="ECO:0007669"/>
    <property type="project" value="UniProtKB-UniRule"/>
</dbReference>
<dbReference type="Gene3D" id="3.30.70.1050">
    <property type="entry name" value="Trigger factor ribosome-binding domain"/>
    <property type="match status" value="1"/>
</dbReference>
<comment type="subcellular location">
    <subcellularLocation>
        <location evidence="11">Cytoplasm</location>
    </subcellularLocation>
    <text evidence="11">About half TF is bound to the ribosome near the polypeptide exit tunnel while the other half is free in the cytoplasm.</text>
</comment>
<dbReference type="Pfam" id="PF00254">
    <property type="entry name" value="FKBP_C"/>
    <property type="match status" value="1"/>
</dbReference>
<dbReference type="GO" id="GO:0044183">
    <property type="term" value="F:protein folding chaperone"/>
    <property type="evidence" value="ECO:0007669"/>
    <property type="project" value="TreeGrafter"/>
</dbReference>
<comment type="domain">
    <text evidence="11">Consists of 3 domains; the N-terminus binds the ribosome, the middle domain has PPIase activity, while the C-terminus has intrinsic chaperone activity on its own.</text>
</comment>
<sequence>MQISVEKTSELSRKMTVSIPEEVVQEKMASRLKKLAREAKIDGFRPGKVPQHVVKKMFAERVRGEVAGDLIQSTYFEALQDQDLKPVGHPHIHPSDEAEGFKYTAEFEVYPEISLEGIDQLEVIRPLATVEEADVDNMIAKLQAQKKEWHAVEREARDNDRLTISFSGISEGENFTDGKVENYQVVCGAKQMIPGFEENLLGLKAGATKTFEVFFPEQYGNEKLAGKAAEFEVEVIQVEEPALPEIDEAFIKAYGIDEGSLDAFRKDVRANMERELEQALRSNLKNAVLDALYKKIPVAVPNTLLDQEIENLMKPYRETAKRQKVKLEDLRLPREVFEEQAKRRVALGLLLGEVIQKNNIKLDSGRVRSTVEDLAKSYESPQDVVRWYFSDESRLKDVQQMVLEEQTVEALVAQAKVSDETVKFNDVMANQNNKES</sequence>
<dbReference type="GO" id="GO:0051301">
    <property type="term" value="P:cell division"/>
    <property type="evidence" value="ECO:0007669"/>
    <property type="project" value="UniProtKB-KW"/>
</dbReference>
<evidence type="ECO:0000313" key="16">
    <source>
        <dbReference type="Proteomes" id="UP000494216"/>
    </source>
</evidence>
<evidence type="ECO:0000256" key="5">
    <source>
        <dbReference type="ARBA" id="ARBA00022618"/>
    </source>
</evidence>
<dbReference type="InterPro" id="IPR046357">
    <property type="entry name" value="PPIase_dom_sf"/>
</dbReference>
<evidence type="ECO:0000256" key="7">
    <source>
        <dbReference type="ARBA" id="ARBA00023186"/>
    </source>
</evidence>
<name>A0A8S0Y9J0_9GAMM</name>
<evidence type="ECO:0000256" key="10">
    <source>
        <dbReference type="ARBA" id="ARBA00029986"/>
    </source>
</evidence>
<comment type="caution">
    <text evidence="15">The sequence shown here is derived from an EMBL/GenBank/DDBJ whole genome shotgun (WGS) entry which is preliminary data.</text>
</comment>
<keyword evidence="9 11" id="KW-0131">Cell cycle</keyword>
<evidence type="ECO:0000256" key="13">
    <source>
        <dbReference type="RuleBase" id="RU003914"/>
    </source>
</evidence>
<evidence type="ECO:0000259" key="14">
    <source>
        <dbReference type="PROSITE" id="PS50059"/>
    </source>
</evidence>
<keyword evidence="16" id="KW-1185">Reference proteome</keyword>
<dbReference type="InterPro" id="IPR008881">
    <property type="entry name" value="Trigger_fac_ribosome-bd_bac"/>
</dbReference>
<reference evidence="15 16" key="1">
    <citation type="submission" date="2020-02" db="EMBL/GenBank/DDBJ databases">
        <authorList>
            <person name="Hogendoorn C."/>
        </authorList>
    </citation>
    <scope>NUCLEOTIDE SEQUENCE [LARGE SCALE GENOMIC DNA]</scope>
    <source>
        <strain evidence="15">METHB21</strain>
    </source>
</reference>
<dbReference type="PANTHER" id="PTHR30560">
    <property type="entry name" value="TRIGGER FACTOR CHAPERONE AND PEPTIDYL-PROLYL CIS/TRANS ISOMERASE"/>
    <property type="match status" value="1"/>
</dbReference>
<dbReference type="GO" id="GO:0051083">
    <property type="term" value="P:'de novo' cotranslational protein folding"/>
    <property type="evidence" value="ECO:0007669"/>
    <property type="project" value="TreeGrafter"/>
</dbReference>
<dbReference type="Proteomes" id="UP000494216">
    <property type="component" value="Unassembled WGS sequence"/>
</dbReference>
<evidence type="ECO:0000256" key="2">
    <source>
        <dbReference type="ARBA" id="ARBA00005464"/>
    </source>
</evidence>
<protein>
    <recommendedName>
        <fullName evidence="4 11">Trigger factor</fullName>
        <shortName evidence="11">TF</shortName>
        <ecNumber evidence="3 11">5.2.1.8</ecNumber>
    </recommendedName>
    <alternativeName>
        <fullName evidence="10 11">PPIase</fullName>
    </alternativeName>
</protein>
<dbReference type="InterPro" id="IPR037041">
    <property type="entry name" value="Trigger_fac_C_sf"/>
</dbReference>
<keyword evidence="7 11" id="KW-0143">Chaperone</keyword>
<dbReference type="AlphaFoldDB" id="A0A8S0Y9J0"/>
<keyword evidence="8 11" id="KW-0413">Isomerase</keyword>
<dbReference type="FunFam" id="3.10.50.40:FF:000001">
    <property type="entry name" value="Trigger factor"/>
    <property type="match status" value="1"/>
</dbReference>
<dbReference type="GO" id="GO:0015031">
    <property type="term" value="P:protein transport"/>
    <property type="evidence" value="ECO:0007669"/>
    <property type="project" value="UniProtKB-UniRule"/>
</dbReference>
<dbReference type="PROSITE" id="PS50059">
    <property type="entry name" value="FKBP_PPIASE"/>
    <property type="match status" value="1"/>
</dbReference>
<evidence type="ECO:0000256" key="11">
    <source>
        <dbReference type="HAMAP-Rule" id="MF_00303"/>
    </source>
</evidence>
<dbReference type="SUPFAM" id="SSF109998">
    <property type="entry name" value="Triger factor/SurA peptide-binding domain-like"/>
    <property type="match status" value="1"/>
</dbReference>
<comment type="catalytic activity">
    <reaction evidence="1 11 12">
        <text>[protein]-peptidylproline (omega=180) = [protein]-peptidylproline (omega=0)</text>
        <dbReference type="Rhea" id="RHEA:16237"/>
        <dbReference type="Rhea" id="RHEA-COMP:10747"/>
        <dbReference type="Rhea" id="RHEA-COMP:10748"/>
        <dbReference type="ChEBI" id="CHEBI:83833"/>
        <dbReference type="ChEBI" id="CHEBI:83834"/>
        <dbReference type="EC" id="5.2.1.8"/>
    </reaction>
</comment>
<dbReference type="InterPro" id="IPR001179">
    <property type="entry name" value="PPIase_FKBP_dom"/>
</dbReference>
<comment type="function">
    <text evidence="11">Involved in protein export. Acts as a chaperone by maintaining the newly synthesized protein in an open conformation. Functions as a peptidyl-prolyl cis-trans isomerase.</text>
</comment>
<dbReference type="InterPro" id="IPR036611">
    <property type="entry name" value="Trigger_fac_ribosome-bd_sf"/>
</dbReference>
<evidence type="ECO:0000256" key="12">
    <source>
        <dbReference type="PROSITE-ProRule" id="PRU00277"/>
    </source>
</evidence>
<dbReference type="Pfam" id="PF05698">
    <property type="entry name" value="Trigger_C"/>
    <property type="match status" value="1"/>
</dbReference>
<accession>A0A8S0Y9J0</accession>
<dbReference type="SUPFAM" id="SSF102735">
    <property type="entry name" value="Trigger factor ribosome-binding domain"/>
    <property type="match status" value="1"/>
</dbReference>
<dbReference type="EMBL" id="CADCXN010000047">
    <property type="protein sequence ID" value="CAA9890238.1"/>
    <property type="molecule type" value="Genomic_DNA"/>
</dbReference>
<dbReference type="GO" id="GO:0043022">
    <property type="term" value="F:ribosome binding"/>
    <property type="evidence" value="ECO:0007669"/>
    <property type="project" value="TreeGrafter"/>
</dbReference>
<evidence type="ECO:0000256" key="8">
    <source>
        <dbReference type="ARBA" id="ARBA00023235"/>
    </source>
</evidence>
<keyword evidence="6 11" id="KW-0697">Rotamase</keyword>
<dbReference type="InterPro" id="IPR008880">
    <property type="entry name" value="Trigger_fac_C"/>
</dbReference>
<gene>
    <name evidence="11 15" type="primary">tig</name>
    <name evidence="15" type="ORF">METHB2_20069</name>
</gene>
<dbReference type="Gene3D" id="3.10.50.40">
    <property type="match status" value="1"/>
</dbReference>
<proteinExistence type="inferred from homology"/>
<dbReference type="GO" id="GO:0005737">
    <property type="term" value="C:cytoplasm"/>
    <property type="evidence" value="ECO:0007669"/>
    <property type="project" value="UniProtKB-SubCell"/>
</dbReference>